<name>A0A239A392_9BACT</name>
<sequence>MRKTYKHALMALCCGVVLTSAPRPAAAQFLTTDVPHIGVQVAEFAKKAQDWLKHLENFRVVQDARNIASTAKDISGRIRDITGEVRGLTEDGLNLQKQIREDLKKVAAVKDLKISNMRDLKTLVTNLANLNLGHALPSVGQGNRFGQLLASATDNDAKQVKEMYNFVSSTSGTRRNVLEMQSQKELATLNTLALENSNQQEKVAMAFRYKRMADELSEQAVELQDGLNTQGKFSMTDGERVLAQDRAAHNMAQAQEYREKAETLLAASAVKGPTQLATEQVVQDQVFVASMQGMLESQHPGY</sequence>
<feature type="signal peptide" evidence="1">
    <location>
        <begin position="1"/>
        <end position="25"/>
    </location>
</feature>
<proteinExistence type="predicted"/>
<evidence type="ECO:0000313" key="2">
    <source>
        <dbReference type="EMBL" id="SNR89373.1"/>
    </source>
</evidence>
<keyword evidence="1" id="KW-0732">Signal</keyword>
<reference evidence="3" key="1">
    <citation type="submission" date="2017-06" db="EMBL/GenBank/DDBJ databases">
        <authorList>
            <person name="Varghese N."/>
            <person name="Submissions S."/>
        </authorList>
    </citation>
    <scope>NUCLEOTIDE SEQUENCE [LARGE SCALE GENOMIC DNA]</scope>
    <source>
        <strain evidence="3">DSM 28041</strain>
    </source>
</reference>
<keyword evidence="3" id="KW-1185">Reference proteome</keyword>
<accession>A0A239A392</accession>
<organism evidence="2 3">
    <name type="scientific">Hymenobacter mucosus</name>
    <dbReference type="NCBI Taxonomy" id="1411120"/>
    <lineage>
        <taxon>Bacteria</taxon>
        <taxon>Pseudomonadati</taxon>
        <taxon>Bacteroidota</taxon>
        <taxon>Cytophagia</taxon>
        <taxon>Cytophagales</taxon>
        <taxon>Hymenobacteraceae</taxon>
        <taxon>Hymenobacter</taxon>
    </lineage>
</organism>
<gene>
    <name evidence="2" type="ORF">SAMN06269173_110127</name>
</gene>
<evidence type="ECO:0000256" key="1">
    <source>
        <dbReference type="SAM" id="SignalP"/>
    </source>
</evidence>
<dbReference type="AlphaFoldDB" id="A0A239A392"/>
<evidence type="ECO:0000313" key="3">
    <source>
        <dbReference type="Proteomes" id="UP000198310"/>
    </source>
</evidence>
<dbReference type="RefSeq" id="WP_143437202.1">
    <property type="nucleotide sequence ID" value="NZ_FZNS01000010.1"/>
</dbReference>
<dbReference type="Proteomes" id="UP000198310">
    <property type="component" value="Unassembled WGS sequence"/>
</dbReference>
<protein>
    <submittedName>
        <fullName evidence="2">Uncharacterized protein</fullName>
    </submittedName>
</protein>
<feature type="chain" id="PRO_5012828136" evidence="1">
    <location>
        <begin position="26"/>
        <end position="302"/>
    </location>
</feature>
<dbReference type="EMBL" id="FZNS01000010">
    <property type="protein sequence ID" value="SNR89373.1"/>
    <property type="molecule type" value="Genomic_DNA"/>
</dbReference>